<dbReference type="SMR" id="B1GTW9"/>
<dbReference type="EMBL" id="AM774001">
    <property type="protein sequence ID" value="CAO79916.1"/>
    <property type="molecule type" value="Genomic_RNA"/>
</dbReference>
<evidence type="ECO:0000256" key="5">
    <source>
        <dbReference type="ARBA" id="ARBA00022561"/>
    </source>
</evidence>
<evidence type="ECO:0000256" key="7">
    <source>
        <dbReference type="ARBA" id="ARBA00022695"/>
    </source>
</evidence>
<dbReference type="InterPro" id="IPR001205">
    <property type="entry name" value="RNA-dir_pol_C"/>
</dbReference>
<keyword evidence="8" id="KW-0547">Nucleotide-binding</keyword>
<protein>
    <recommendedName>
        <fullName evidence="3">Genome polyprotein</fullName>
    </recommendedName>
</protein>
<evidence type="ECO:0000256" key="9">
    <source>
        <dbReference type="ARBA" id="ARBA00022844"/>
    </source>
</evidence>
<feature type="non-terminal residue" evidence="15">
    <location>
        <position position="1"/>
    </location>
</feature>
<dbReference type="GO" id="GO:0003968">
    <property type="term" value="F:RNA-directed RNA polymerase activity"/>
    <property type="evidence" value="ECO:0007669"/>
    <property type="project" value="UniProtKB-KW"/>
</dbReference>
<dbReference type="InterPro" id="IPR007094">
    <property type="entry name" value="RNA-dir_pol_PSvirus"/>
</dbReference>
<dbReference type="KEGG" id="vg:40526224"/>
<comment type="similarity">
    <text evidence="2 12">Belongs to the potyviridae genome polyprotein family.</text>
</comment>
<dbReference type="Pfam" id="PF00767">
    <property type="entry name" value="Poty_coat"/>
    <property type="match status" value="1"/>
</dbReference>
<evidence type="ECO:0000313" key="15">
    <source>
        <dbReference type="EMBL" id="CAO79916.1"/>
    </source>
</evidence>
<dbReference type="RefSeq" id="YP_009666040.1">
    <property type="nucleotide sequence ID" value="NC_043421.1"/>
</dbReference>
<evidence type="ECO:0000256" key="8">
    <source>
        <dbReference type="ARBA" id="ARBA00022741"/>
    </source>
</evidence>
<reference evidence="15 16" key="1">
    <citation type="journal article" date="2008" name="Arch. Virol.">
        <title>A new potyvirus from butterfly flower (Iris japonica Thunb.) in Zhejiang, China.</title>
        <authorList>
            <person name="Chen J."/>
            <person name="Shi Y.H."/>
            <person name="Li M.Y."/>
            <person name="Adams M.J."/>
            <person name="Chen J.P."/>
        </authorList>
    </citation>
    <scope>NUCLEOTIDE SEQUENCE [LARGE SCALE GENOMIC DNA]</scope>
    <source>
        <strain evidence="15">Hangzhou</strain>
    </source>
</reference>
<keyword evidence="6" id="KW-0808">Transferase</keyword>
<evidence type="ECO:0000256" key="11">
    <source>
        <dbReference type="ARBA" id="ARBA00029405"/>
    </source>
</evidence>
<dbReference type="SUPFAM" id="SSF56672">
    <property type="entry name" value="DNA/RNA polymerases"/>
    <property type="match status" value="1"/>
</dbReference>
<dbReference type="GO" id="GO:0006351">
    <property type="term" value="P:DNA-templated transcription"/>
    <property type="evidence" value="ECO:0007669"/>
    <property type="project" value="InterPro"/>
</dbReference>
<dbReference type="Gene3D" id="3.30.70.270">
    <property type="match status" value="1"/>
</dbReference>
<evidence type="ECO:0000256" key="10">
    <source>
        <dbReference type="ARBA" id="ARBA00022953"/>
    </source>
</evidence>
<feature type="domain" description="RdRp catalytic" evidence="14">
    <location>
        <begin position="1"/>
        <end position="56"/>
    </location>
</feature>
<keyword evidence="10" id="KW-0693">Viral RNA replication</keyword>
<evidence type="ECO:0000256" key="4">
    <source>
        <dbReference type="ARBA" id="ARBA00022484"/>
    </source>
</evidence>
<evidence type="ECO:0000256" key="1">
    <source>
        <dbReference type="ARBA" id="ARBA00004328"/>
    </source>
</evidence>
<keyword evidence="4" id="KW-0696">RNA-directed RNA polymerase</keyword>
<accession>B1GTW9</accession>
<proteinExistence type="inferred from homology"/>
<feature type="compositionally biased region" description="Basic and acidic residues" evidence="13">
    <location>
        <begin position="229"/>
        <end position="239"/>
    </location>
</feature>
<keyword evidence="5 15" id="KW-0167">Capsid protein</keyword>
<dbReference type="PROSITE" id="PS50507">
    <property type="entry name" value="RDRP_SSRNA_POS"/>
    <property type="match status" value="1"/>
</dbReference>
<evidence type="ECO:0000313" key="16">
    <source>
        <dbReference type="Proteomes" id="UP000240494"/>
    </source>
</evidence>
<evidence type="ECO:0000256" key="6">
    <source>
        <dbReference type="ARBA" id="ARBA00022679"/>
    </source>
</evidence>
<evidence type="ECO:0000256" key="2">
    <source>
        <dbReference type="ARBA" id="ARBA00006064"/>
    </source>
</evidence>
<dbReference type="GO" id="GO:0000166">
    <property type="term" value="F:nucleotide binding"/>
    <property type="evidence" value="ECO:0007669"/>
    <property type="project" value="UniProtKB-KW"/>
</dbReference>
<name>B1GTW9_9POTV</name>
<keyword evidence="9" id="KW-0946">Virion</keyword>
<dbReference type="Pfam" id="PF00680">
    <property type="entry name" value="RdRP_1"/>
    <property type="match status" value="1"/>
</dbReference>
<keyword evidence="7" id="KW-0548">Nucleotidyltransferase</keyword>
<dbReference type="Proteomes" id="UP000240494">
    <property type="component" value="Segment"/>
</dbReference>
<evidence type="ECO:0000256" key="13">
    <source>
        <dbReference type="SAM" id="MobiDB-lite"/>
    </source>
</evidence>
<evidence type="ECO:0000256" key="3">
    <source>
        <dbReference type="ARBA" id="ARBA00020107"/>
    </source>
</evidence>
<feature type="region of interest" description="Disordered" evidence="13">
    <location>
        <begin position="210"/>
        <end position="241"/>
    </location>
</feature>
<feature type="compositionally biased region" description="Polar residues" evidence="13">
    <location>
        <begin position="210"/>
        <end position="224"/>
    </location>
</feature>
<dbReference type="InterPro" id="IPR043128">
    <property type="entry name" value="Rev_trsase/Diguanyl_cyclase"/>
</dbReference>
<dbReference type="InterPro" id="IPR001592">
    <property type="entry name" value="Poty_coat"/>
</dbReference>
<comment type="function">
    <text evidence="11">Involved in aphid transmission, cell-to-cell and systemis movement, encapsidation of the viral RNA and in the regulation of viral RNA amplification.</text>
</comment>
<sequence>GNNSGQPSTVVDNTLMVILAVIYTYKTHKIPRECIVYFVNGDDLLLAIHPDYAHLLHNFQGTFGELGLKYTFDDIKTAREDLWFMSHKAIKHGGTYIPKLEEERIVSILEWDRSKDPTHRLEALCAAMIESWGYTELTHHIREFYSWVLEQAPYRQLAQEGKAPYLAETALKRLYTGEEPKPHDLEPYLAAITENLDFSREALYFQGTQVDAGTGANPTEQSVGGKTAQEGKQKDKDVDAGTSGTFAIPRIKAITPKLRFPKTNGKVVVNLAHLLEYKPQQQDLSNARATHEQFGRWHSAVKEAYGLEDAQLEIVLNGFMVWCIENGTSPNVNGVWVMMDGEEQISYPLKPIVENAQPTLRQVMAHFSDLAEAYVEMRNREAPYMPRYGLQRNLTDMSLARYAFDFYELNSKTPTRARGAHMQMKAAAIRNSSTRLFGLDGNVGTAEEDTERHTAHDVNRNMHTLLGVRQ</sequence>
<organism evidence="15 16">
    <name type="scientific">Butterfly flower mosaic virus</name>
    <dbReference type="NCBI Taxonomy" id="456390"/>
    <lineage>
        <taxon>Viruses</taxon>
        <taxon>Riboviria</taxon>
        <taxon>Orthornavirae</taxon>
        <taxon>Pisuviricota</taxon>
        <taxon>Stelpaviricetes</taxon>
        <taxon>Patatavirales</taxon>
        <taxon>Potyviridae</taxon>
        <taxon>Potyvirus</taxon>
        <taxon>Potyvirus schizanthi</taxon>
    </lineage>
</organism>
<keyword evidence="16" id="KW-1185">Reference proteome</keyword>
<comment type="subcellular location">
    <subcellularLocation>
        <location evidence="1">Virion</location>
    </subcellularLocation>
</comment>
<dbReference type="GO" id="GO:0039694">
    <property type="term" value="P:viral RNA genome replication"/>
    <property type="evidence" value="ECO:0007669"/>
    <property type="project" value="InterPro"/>
</dbReference>
<dbReference type="GO" id="GO:0003723">
    <property type="term" value="F:RNA binding"/>
    <property type="evidence" value="ECO:0007669"/>
    <property type="project" value="InterPro"/>
</dbReference>
<evidence type="ECO:0000259" key="14">
    <source>
        <dbReference type="PROSITE" id="PS50507"/>
    </source>
</evidence>
<dbReference type="GeneID" id="40526224"/>
<dbReference type="InterPro" id="IPR043502">
    <property type="entry name" value="DNA/RNA_pol_sf"/>
</dbReference>
<dbReference type="GO" id="GO:0019028">
    <property type="term" value="C:viral capsid"/>
    <property type="evidence" value="ECO:0007669"/>
    <property type="project" value="UniProtKB-KW"/>
</dbReference>
<evidence type="ECO:0000256" key="12">
    <source>
        <dbReference type="RuleBase" id="RU003351"/>
    </source>
</evidence>